<proteinExistence type="predicted"/>
<keyword evidence="3" id="KW-1185">Reference proteome</keyword>
<organism evidence="2 3">
    <name type="scientific">Trifolium medium</name>
    <dbReference type="NCBI Taxonomy" id="97028"/>
    <lineage>
        <taxon>Eukaryota</taxon>
        <taxon>Viridiplantae</taxon>
        <taxon>Streptophyta</taxon>
        <taxon>Embryophyta</taxon>
        <taxon>Tracheophyta</taxon>
        <taxon>Spermatophyta</taxon>
        <taxon>Magnoliopsida</taxon>
        <taxon>eudicotyledons</taxon>
        <taxon>Gunneridae</taxon>
        <taxon>Pentapetalae</taxon>
        <taxon>rosids</taxon>
        <taxon>fabids</taxon>
        <taxon>Fabales</taxon>
        <taxon>Fabaceae</taxon>
        <taxon>Papilionoideae</taxon>
        <taxon>50 kb inversion clade</taxon>
        <taxon>NPAAA clade</taxon>
        <taxon>Hologalegina</taxon>
        <taxon>IRL clade</taxon>
        <taxon>Trifolieae</taxon>
        <taxon>Trifolium</taxon>
    </lineage>
</organism>
<reference evidence="2 3" key="1">
    <citation type="journal article" date="2018" name="Front. Plant Sci.">
        <title>Red Clover (Trifolium pratense) and Zigzag Clover (T. medium) - A Picture of Genomic Similarities and Differences.</title>
        <authorList>
            <person name="Dluhosova J."/>
            <person name="Istvanek J."/>
            <person name="Nedelnik J."/>
            <person name="Repkova J."/>
        </authorList>
    </citation>
    <scope>NUCLEOTIDE SEQUENCE [LARGE SCALE GENOMIC DNA]</scope>
    <source>
        <strain evidence="3">cv. 10/8</strain>
        <tissue evidence="2">Leaf</tissue>
    </source>
</reference>
<dbReference type="Proteomes" id="UP000265520">
    <property type="component" value="Unassembled WGS sequence"/>
</dbReference>
<feature type="non-terminal residue" evidence="2">
    <location>
        <position position="45"/>
    </location>
</feature>
<evidence type="ECO:0000313" key="3">
    <source>
        <dbReference type="Proteomes" id="UP000265520"/>
    </source>
</evidence>
<evidence type="ECO:0000313" key="2">
    <source>
        <dbReference type="EMBL" id="MCI00029.1"/>
    </source>
</evidence>
<feature type="region of interest" description="Disordered" evidence="1">
    <location>
        <begin position="1"/>
        <end position="32"/>
    </location>
</feature>
<name>A0A392NLM5_9FABA</name>
<evidence type="ECO:0000256" key="1">
    <source>
        <dbReference type="SAM" id="MobiDB-lite"/>
    </source>
</evidence>
<sequence>MSNPTTSTKSDLNLTTSSTFNATSPSPLSRNSTALTVVTSSIHVS</sequence>
<dbReference type="AlphaFoldDB" id="A0A392NLM5"/>
<protein>
    <submittedName>
        <fullName evidence="2">Uncharacterized protein</fullName>
    </submittedName>
</protein>
<comment type="caution">
    <text evidence="2">The sequence shown here is derived from an EMBL/GenBank/DDBJ whole genome shotgun (WGS) entry which is preliminary data.</text>
</comment>
<dbReference type="EMBL" id="LXQA010042016">
    <property type="protein sequence ID" value="MCI00029.1"/>
    <property type="molecule type" value="Genomic_DNA"/>
</dbReference>
<accession>A0A392NLM5</accession>